<dbReference type="InterPro" id="IPR025711">
    <property type="entry name" value="PepSY"/>
</dbReference>
<reference evidence="5 7" key="2">
    <citation type="submission" date="2019-03" db="EMBL/GenBank/DDBJ databases">
        <title>Genomic Encyclopedia of Type Strains, Phase IV (KMG-IV): sequencing the most valuable type-strain genomes for metagenomic binning, comparative biology and taxonomic classification.</title>
        <authorList>
            <person name="Goeker M."/>
        </authorList>
    </citation>
    <scope>NUCLEOTIDE SEQUENCE [LARGE SCALE GENOMIC DNA]</scope>
    <source>
        <strain evidence="5 7">DSM 15264</strain>
    </source>
</reference>
<feature type="compositionally biased region" description="Pro residues" evidence="1">
    <location>
        <begin position="35"/>
        <end position="50"/>
    </location>
</feature>
<evidence type="ECO:0000313" key="5">
    <source>
        <dbReference type="EMBL" id="TCP09443.1"/>
    </source>
</evidence>
<evidence type="ECO:0000256" key="2">
    <source>
        <dbReference type="SAM" id="SignalP"/>
    </source>
</evidence>
<keyword evidence="2" id="KW-0732">Signal</keyword>
<reference evidence="4 6" key="1">
    <citation type="submission" date="2018-02" db="EMBL/GenBank/DDBJ databases">
        <title>Reclassifiation of [Polyangium] brachysporum DSM 7029 as Guopingzhaonella breviflexa gen. nov., sp. nov., a member of the family Comamonadaceae.</title>
        <authorList>
            <person name="Tang B."/>
        </authorList>
    </citation>
    <scope>NUCLEOTIDE SEQUENCE [LARGE SCALE GENOMIC DNA]</scope>
    <source>
        <strain evidence="4 6">DSM 15344</strain>
    </source>
</reference>
<dbReference type="EMBL" id="PSNY01000012">
    <property type="protein sequence ID" value="PPE69418.1"/>
    <property type="molecule type" value="Genomic_DNA"/>
</dbReference>
<evidence type="ECO:0000256" key="1">
    <source>
        <dbReference type="SAM" id="MobiDB-lite"/>
    </source>
</evidence>
<feature type="region of interest" description="Disordered" evidence="1">
    <location>
        <begin position="31"/>
        <end position="54"/>
    </location>
</feature>
<evidence type="ECO:0000313" key="7">
    <source>
        <dbReference type="Proteomes" id="UP000294772"/>
    </source>
</evidence>
<dbReference type="RefSeq" id="WP_104357946.1">
    <property type="nucleotide sequence ID" value="NZ_CP064338.1"/>
</dbReference>
<dbReference type="Proteomes" id="UP000294772">
    <property type="component" value="Unassembled WGS sequence"/>
</dbReference>
<evidence type="ECO:0000259" key="3">
    <source>
        <dbReference type="Pfam" id="PF13670"/>
    </source>
</evidence>
<dbReference type="EMBL" id="SLXF01000001">
    <property type="protein sequence ID" value="TCP09443.1"/>
    <property type="molecule type" value="Genomic_DNA"/>
</dbReference>
<keyword evidence="6" id="KW-1185">Reference proteome</keyword>
<dbReference type="AlphaFoldDB" id="A0A2S5T3E3"/>
<feature type="chain" id="PRO_5040677301" evidence="2">
    <location>
        <begin position="31"/>
        <end position="111"/>
    </location>
</feature>
<feature type="domain" description="PepSY" evidence="3">
    <location>
        <begin position="32"/>
        <end position="107"/>
    </location>
</feature>
<sequence>MNTSRIPTVSLTRGLAVAGLLAALATGAGAQAPAPSVPAAPAPQTSPAPQGPQLNIRQVYDLMDAAGYRDIREIEWSHGRYEVEGRNARGERVKLEVDARTGAVLRERVKR</sequence>
<evidence type="ECO:0000313" key="4">
    <source>
        <dbReference type="EMBL" id="PPE69418.1"/>
    </source>
</evidence>
<accession>A0A2S5T3E3</accession>
<comment type="caution">
    <text evidence="4">The sequence shown here is derived from an EMBL/GenBank/DDBJ whole genome shotgun (WGS) entry which is preliminary data.</text>
</comment>
<organism evidence="4 6">
    <name type="scientific">Caldimonas thermodepolymerans</name>
    <dbReference type="NCBI Taxonomy" id="215580"/>
    <lineage>
        <taxon>Bacteria</taxon>
        <taxon>Pseudomonadati</taxon>
        <taxon>Pseudomonadota</taxon>
        <taxon>Betaproteobacteria</taxon>
        <taxon>Burkholderiales</taxon>
        <taxon>Sphaerotilaceae</taxon>
        <taxon>Caldimonas</taxon>
    </lineage>
</organism>
<dbReference type="OrthoDB" id="8797209at2"/>
<gene>
    <name evidence="4" type="ORF">C1702_12005</name>
    <name evidence="5" type="ORF">EV676_10116</name>
</gene>
<proteinExistence type="predicted"/>
<name>A0A2S5T3E3_9BURK</name>
<feature type="signal peptide" evidence="2">
    <location>
        <begin position="1"/>
        <end position="30"/>
    </location>
</feature>
<evidence type="ECO:0000313" key="6">
    <source>
        <dbReference type="Proteomes" id="UP000239406"/>
    </source>
</evidence>
<dbReference type="Proteomes" id="UP000239406">
    <property type="component" value="Unassembled WGS sequence"/>
</dbReference>
<dbReference type="Pfam" id="PF13670">
    <property type="entry name" value="PepSY_2"/>
    <property type="match status" value="1"/>
</dbReference>
<protein>
    <submittedName>
        <fullName evidence="5">YpeB-like protein with putative protease inhibitory function</fullName>
    </submittedName>
</protein>